<gene>
    <name evidence="8" type="ORF">URODEC1_LOCUS113472</name>
</gene>
<evidence type="ECO:0000256" key="1">
    <source>
        <dbReference type="ARBA" id="ARBA00003007"/>
    </source>
</evidence>
<name>A0ABC9G7P4_9POAL</name>
<evidence type="ECO:0000256" key="2">
    <source>
        <dbReference type="ARBA" id="ARBA00006153"/>
    </source>
</evidence>
<dbReference type="CDD" id="cd08017">
    <property type="entry name" value="M20_IAA_Hyd"/>
    <property type="match status" value="1"/>
</dbReference>
<dbReference type="FunFam" id="3.30.70.360:FF:000001">
    <property type="entry name" value="N-acetyldiaminopimelate deacetylase"/>
    <property type="match status" value="1"/>
</dbReference>
<dbReference type="InterPro" id="IPR036264">
    <property type="entry name" value="Bact_exopeptidase_dim_dom"/>
</dbReference>
<evidence type="ECO:0000259" key="7">
    <source>
        <dbReference type="Pfam" id="PF07687"/>
    </source>
</evidence>
<dbReference type="InterPro" id="IPR011650">
    <property type="entry name" value="Peptidase_M20_dimer"/>
</dbReference>
<dbReference type="SUPFAM" id="SSF55031">
    <property type="entry name" value="Bacterial exopeptidase dimerisation domain"/>
    <property type="match status" value="1"/>
</dbReference>
<proteinExistence type="inferred from homology"/>
<dbReference type="InterPro" id="IPR044757">
    <property type="entry name" value="ILR1-like_Hyd"/>
</dbReference>
<keyword evidence="4" id="KW-0378">Hydrolase</keyword>
<dbReference type="InterPro" id="IPR002933">
    <property type="entry name" value="Peptidase_M20"/>
</dbReference>
<feature type="binding site" evidence="5">
    <location>
        <position position="208"/>
    </location>
    <ligand>
        <name>Mn(2+)</name>
        <dbReference type="ChEBI" id="CHEBI:29035"/>
        <label>2</label>
    </ligand>
</feature>
<dbReference type="PANTHER" id="PTHR11014">
    <property type="entry name" value="PEPTIDASE M20 FAMILY MEMBER"/>
    <property type="match status" value="1"/>
</dbReference>
<evidence type="ECO:0000256" key="5">
    <source>
        <dbReference type="PIRSR" id="PIRSR005962-1"/>
    </source>
</evidence>
<dbReference type="Proteomes" id="UP001497457">
    <property type="component" value="Chromosome 8b"/>
</dbReference>
<comment type="function">
    <text evidence="1">Hydrolyzes certain amino acid conjugates of the plant growth regulator indole-3-acetic acid (IAA).</text>
</comment>
<dbReference type="Pfam" id="PF01546">
    <property type="entry name" value="Peptidase_M20"/>
    <property type="match status" value="1"/>
</dbReference>
<dbReference type="Pfam" id="PF07687">
    <property type="entry name" value="M20_dimer"/>
    <property type="match status" value="1"/>
</dbReference>
<dbReference type="NCBIfam" id="TIGR01891">
    <property type="entry name" value="amidohydrolases"/>
    <property type="match status" value="1"/>
</dbReference>
<dbReference type="EMBL" id="OZ075118">
    <property type="protein sequence ID" value="CAL5089657.1"/>
    <property type="molecule type" value="Genomic_DNA"/>
</dbReference>
<feature type="binding site" evidence="5">
    <location>
        <position position="412"/>
    </location>
    <ligand>
        <name>Mn(2+)</name>
        <dbReference type="ChEBI" id="CHEBI:29035"/>
        <label>2</label>
    </ligand>
</feature>
<feature type="binding site" evidence="5">
    <location>
        <position position="184"/>
    </location>
    <ligand>
        <name>Mn(2+)</name>
        <dbReference type="ChEBI" id="CHEBI:29035"/>
        <label>2</label>
    </ligand>
</feature>
<keyword evidence="9" id="KW-1185">Reference proteome</keyword>
<feature type="binding site" evidence="5">
    <location>
        <position position="150"/>
    </location>
    <ligand>
        <name>Mn(2+)</name>
        <dbReference type="ChEBI" id="CHEBI:29035"/>
        <label>2</label>
    </ligand>
</feature>
<feature type="domain" description="Peptidase M20 dimerisation" evidence="7">
    <location>
        <begin position="229"/>
        <end position="327"/>
    </location>
</feature>
<organism evidence="8 9">
    <name type="scientific">Urochloa decumbens</name>
    <dbReference type="NCBI Taxonomy" id="240449"/>
    <lineage>
        <taxon>Eukaryota</taxon>
        <taxon>Viridiplantae</taxon>
        <taxon>Streptophyta</taxon>
        <taxon>Embryophyta</taxon>
        <taxon>Tracheophyta</taxon>
        <taxon>Spermatophyta</taxon>
        <taxon>Magnoliopsida</taxon>
        <taxon>Liliopsida</taxon>
        <taxon>Poales</taxon>
        <taxon>Poaceae</taxon>
        <taxon>PACMAD clade</taxon>
        <taxon>Panicoideae</taxon>
        <taxon>Panicodae</taxon>
        <taxon>Paniceae</taxon>
        <taxon>Melinidinae</taxon>
        <taxon>Urochloa</taxon>
    </lineage>
</organism>
<dbReference type="AlphaFoldDB" id="A0ABC9G7P4"/>
<evidence type="ECO:0000256" key="3">
    <source>
        <dbReference type="ARBA" id="ARBA00022729"/>
    </source>
</evidence>
<evidence type="ECO:0000256" key="4">
    <source>
        <dbReference type="ARBA" id="ARBA00022801"/>
    </source>
</evidence>
<keyword evidence="5" id="KW-0464">Manganese</keyword>
<dbReference type="Gene3D" id="3.40.630.10">
    <property type="entry name" value="Zn peptidases"/>
    <property type="match status" value="1"/>
</dbReference>
<protein>
    <recommendedName>
        <fullName evidence="7">Peptidase M20 dimerisation domain-containing protein</fullName>
    </recommendedName>
</protein>
<dbReference type="PANTHER" id="PTHR11014:SF149">
    <property type="entry name" value="IAA-AMINO ACID HYDROLASE ILR1-LIKE 8"/>
    <property type="match status" value="1"/>
</dbReference>
<reference evidence="9" key="1">
    <citation type="submission" date="2024-06" db="EMBL/GenBank/DDBJ databases">
        <authorList>
            <person name="Ryan C."/>
        </authorList>
    </citation>
    <scope>NUCLEOTIDE SEQUENCE [LARGE SCALE GENOMIC DNA]</scope>
</reference>
<keyword evidence="5" id="KW-0479">Metal-binding</keyword>
<feature type="binding site" evidence="5">
    <location>
        <position position="148"/>
    </location>
    <ligand>
        <name>Mn(2+)</name>
        <dbReference type="ChEBI" id="CHEBI:29035"/>
        <label>2</label>
    </ligand>
</feature>
<dbReference type="GO" id="GO:0016787">
    <property type="term" value="F:hydrolase activity"/>
    <property type="evidence" value="ECO:0007669"/>
    <property type="project" value="UniProtKB-KW"/>
</dbReference>
<comment type="cofactor">
    <cofactor evidence="5">
        <name>Mn(2+)</name>
        <dbReference type="ChEBI" id="CHEBI:29035"/>
    </cofactor>
    <text evidence="5">The Mn(2+) ion enhances activity.</text>
</comment>
<dbReference type="InterPro" id="IPR017439">
    <property type="entry name" value="Amidohydrolase"/>
</dbReference>
<evidence type="ECO:0000313" key="8">
    <source>
        <dbReference type="EMBL" id="CAL5089657.1"/>
    </source>
</evidence>
<keyword evidence="3 6" id="KW-0732">Signal</keyword>
<evidence type="ECO:0000313" key="9">
    <source>
        <dbReference type="Proteomes" id="UP001497457"/>
    </source>
</evidence>
<reference evidence="8 9" key="2">
    <citation type="submission" date="2024-10" db="EMBL/GenBank/DDBJ databases">
        <authorList>
            <person name="Ryan C."/>
        </authorList>
    </citation>
    <scope>NUCLEOTIDE SEQUENCE [LARGE SCALE GENOMIC DNA]</scope>
</reference>
<dbReference type="PIRSF" id="PIRSF005962">
    <property type="entry name" value="Pept_M20D_amidohydro"/>
    <property type="match status" value="1"/>
</dbReference>
<feature type="signal peptide" evidence="6">
    <location>
        <begin position="1"/>
        <end position="35"/>
    </location>
</feature>
<sequence>MSSVLWLVASMASSASHHVVLVLLLLVPLLAASAAASIPASALADDLLSTARAAGFATWMRGLRRRIHRHPELAFQEHRTSELVRAELDALGVPYAWPVATTGVVATIAAGGGDGPVVALRADMDALPIQEMVDWEHKSQEDGKMHACGHDAHVTMLLGAARLLQSRKDDLKGTVKLVFQPAEEGYAGAYFVLKQGVLDDVSAIFGLHVIPDLPVGVVASRPGPILSAAARFTATLTGKGGHAGGPHDTIDPVVAASSAILSLQQLVSRETDPLEAAVVSVTLLKGGIAYNVIPESVTIGGTFRSMTDQGLSYLMNRVKEIIEAQAAVNRCAATVDFLEEDLRPYPTTVNDERMYAHAKEVAEDMLGEANVKIAPQTMGGEDFAFYAQRAAGAFFMIGVGNETTMERVRPVHSPYFVMDEEALPIGAAFHAAVAIEYLNKNQCA</sequence>
<dbReference type="SUPFAM" id="SSF53187">
    <property type="entry name" value="Zn-dependent exopeptidases"/>
    <property type="match status" value="1"/>
</dbReference>
<evidence type="ECO:0000256" key="6">
    <source>
        <dbReference type="SAM" id="SignalP"/>
    </source>
</evidence>
<comment type="similarity">
    <text evidence="2">Belongs to the peptidase M20 family.</text>
</comment>
<feature type="chain" id="PRO_5044786593" description="Peptidase M20 dimerisation domain-containing protein" evidence="6">
    <location>
        <begin position="36"/>
        <end position="444"/>
    </location>
</feature>
<accession>A0ABC9G7P4</accession>
<dbReference type="Gene3D" id="3.30.70.360">
    <property type="match status" value="1"/>
</dbReference>